<comment type="caution">
    <text evidence="1">The sequence shown here is derived from an EMBL/GenBank/DDBJ whole genome shotgun (WGS) entry which is preliminary data.</text>
</comment>
<dbReference type="AlphaFoldDB" id="A0A9P7FMV1"/>
<proteinExistence type="predicted"/>
<dbReference type="Proteomes" id="UP000717328">
    <property type="component" value="Unassembled WGS sequence"/>
</dbReference>
<evidence type="ECO:0000313" key="2">
    <source>
        <dbReference type="Proteomes" id="UP000717328"/>
    </source>
</evidence>
<name>A0A9P7FMV1_9AGAR</name>
<sequence length="89" mass="9513">MDEVLLYSLPAPQPDYIAAFAQLIKLTSLSTNLELGASAQATPRPRPLARVLRALPEPARRAVQGPAARVLVHNGRQARVPPPVWGGNG</sequence>
<reference evidence="1" key="1">
    <citation type="submission" date="2021-02" db="EMBL/GenBank/DDBJ databases">
        <authorList>
            <person name="Nieuwenhuis M."/>
            <person name="Van De Peppel L.J.J."/>
        </authorList>
    </citation>
    <scope>NUCLEOTIDE SEQUENCE</scope>
    <source>
        <strain evidence="1">D49</strain>
    </source>
</reference>
<keyword evidence="2" id="KW-1185">Reference proteome</keyword>
<evidence type="ECO:0000313" key="1">
    <source>
        <dbReference type="EMBL" id="KAG5634839.1"/>
    </source>
</evidence>
<protein>
    <submittedName>
        <fullName evidence="1">Uncharacterized protein</fullName>
    </submittedName>
</protein>
<organism evidence="1 2">
    <name type="scientific">Sphagnurus paluster</name>
    <dbReference type="NCBI Taxonomy" id="117069"/>
    <lineage>
        <taxon>Eukaryota</taxon>
        <taxon>Fungi</taxon>
        <taxon>Dikarya</taxon>
        <taxon>Basidiomycota</taxon>
        <taxon>Agaricomycotina</taxon>
        <taxon>Agaricomycetes</taxon>
        <taxon>Agaricomycetidae</taxon>
        <taxon>Agaricales</taxon>
        <taxon>Tricholomatineae</taxon>
        <taxon>Lyophyllaceae</taxon>
        <taxon>Sphagnurus</taxon>
    </lineage>
</organism>
<gene>
    <name evidence="1" type="ORF">H0H81_000552</name>
</gene>
<reference evidence="1" key="2">
    <citation type="submission" date="2021-10" db="EMBL/GenBank/DDBJ databases">
        <title>Phylogenomics reveals ancestral predisposition of the termite-cultivated fungus Termitomyces towards a domesticated lifestyle.</title>
        <authorList>
            <person name="Auxier B."/>
            <person name="Grum-Grzhimaylo A."/>
            <person name="Cardenas M.E."/>
            <person name="Lodge J.D."/>
            <person name="Laessoe T."/>
            <person name="Pedersen O."/>
            <person name="Smith M.E."/>
            <person name="Kuyper T.W."/>
            <person name="Franco-Molano E.A."/>
            <person name="Baroni T.J."/>
            <person name="Aanen D.K."/>
        </authorList>
    </citation>
    <scope>NUCLEOTIDE SEQUENCE</scope>
    <source>
        <strain evidence="1">D49</strain>
    </source>
</reference>
<accession>A0A9P7FMV1</accession>
<dbReference type="EMBL" id="JABCKI010006255">
    <property type="protein sequence ID" value="KAG5634839.1"/>
    <property type="molecule type" value="Genomic_DNA"/>
</dbReference>